<dbReference type="PANTHER" id="PTHR12403">
    <property type="entry name" value="TRAFFICKING PROTEIN PARTICLE COMPLEX SUBUNIT 2"/>
    <property type="match status" value="1"/>
</dbReference>
<dbReference type="EMBL" id="KQ965816">
    <property type="protein sequence ID" value="KXS10695.1"/>
    <property type="molecule type" value="Genomic_DNA"/>
</dbReference>
<evidence type="ECO:0000313" key="1">
    <source>
        <dbReference type="EMBL" id="KXS10695.1"/>
    </source>
</evidence>
<sequence length="136" mass="15666">MSYFVVVGTRDNPLYEAEFGLARSDLKREEHKHLNQFIVHAALDMVDEAMWGTKEMYLKTVDKFNDFFVSAYVTASGIRFMLLHDSPNSDGIRNFFTETHELFIKTLLNPFYELNAPITSPTFDTKVKALGKKYLG</sequence>
<dbReference type="InterPro" id="IPR011012">
    <property type="entry name" value="Longin-like_dom_sf"/>
</dbReference>
<reference evidence="1 2" key="1">
    <citation type="journal article" date="2015" name="Genome Biol. Evol.">
        <title>Phylogenomic analyses indicate that early fungi evolved digesting cell walls of algal ancestors of land plants.</title>
        <authorList>
            <person name="Chang Y."/>
            <person name="Wang S."/>
            <person name="Sekimoto S."/>
            <person name="Aerts A.L."/>
            <person name="Choi C."/>
            <person name="Clum A."/>
            <person name="LaButti K.M."/>
            <person name="Lindquist E.A."/>
            <person name="Yee Ngan C."/>
            <person name="Ohm R.A."/>
            <person name="Salamov A.A."/>
            <person name="Grigoriev I.V."/>
            <person name="Spatafora J.W."/>
            <person name="Berbee M.L."/>
        </authorList>
    </citation>
    <scope>NUCLEOTIDE SEQUENCE [LARGE SCALE GENOMIC DNA]</scope>
    <source>
        <strain evidence="1 2">JEL478</strain>
    </source>
</reference>
<dbReference type="CDD" id="cd14825">
    <property type="entry name" value="TRAPPC2_sedlin"/>
    <property type="match status" value="1"/>
</dbReference>
<dbReference type="AlphaFoldDB" id="A0A139A2B9"/>
<dbReference type="Pfam" id="PF04628">
    <property type="entry name" value="Sedlin_N"/>
    <property type="match status" value="1"/>
</dbReference>
<dbReference type="STRING" id="1344416.A0A139A2B9"/>
<proteinExistence type="predicted"/>
<dbReference type="OrthoDB" id="10252102at2759"/>
<organism evidence="1 2">
    <name type="scientific">Gonapodya prolifera (strain JEL478)</name>
    <name type="common">Monoblepharis prolifera</name>
    <dbReference type="NCBI Taxonomy" id="1344416"/>
    <lineage>
        <taxon>Eukaryota</taxon>
        <taxon>Fungi</taxon>
        <taxon>Fungi incertae sedis</taxon>
        <taxon>Chytridiomycota</taxon>
        <taxon>Chytridiomycota incertae sedis</taxon>
        <taxon>Monoblepharidomycetes</taxon>
        <taxon>Monoblepharidales</taxon>
        <taxon>Gonapodyaceae</taxon>
        <taxon>Gonapodya</taxon>
    </lineage>
</organism>
<dbReference type="GO" id="GO:0006888">
    <property type="term" value="P:endoplasmic reticulum to Golgi vesicle-mediated transport"/>
    <property type="evidence" value="ECO:0007669"/>
    <property type="project" value="EnsemblFungi"/>
</dbReference>
<dbReference type="SUPFAM" id="SSF64356">
    <property type="entry name" value="SNARE-like"/>
    <property type="match status" value="1"/>
</dbReference>
<dbReference type="GO" id="GO:1990071">
    <property type="term" value="C:TRAPPII protein complex"/>
    <property type="evidence" value="ECO:0007669"/>
    <property type="project" value="EnsemblFungi"/>
</dbReference>
<dbReference type="GO" id="GO:0065003">
    <property type="term" value="P:protein-containing complex assembly"/>
    <property type="evidence" value="ECO:0007669"/>
    <property type="project" value="EnsemblFungi"/>
</dbReference>
<dbReference type="OMA" id="RYMNQFI"/>
<protein>
    <submittedName>
        <fullName evidence="1">Sedlin</fullName>
    </submittedName>
</protein>
<dbReference type="GO" id="GO:1990070">
    <property type="term" value="C:TRAPPI protein complex"/>
    <property type="evidence" value="ECO:0007669"/>
    <property type="project" value="EnsemblFungi"/>
</dbReference>
<gene>
    <name evidence="1" type="ORF">M427DRAFT_61636</name>
</gene>
<name>A0A139A2B9_GONPJ</name>
<dbReference type="Gene3D" id="3.30.450.70">
    <property type="match status" value="1"/>
</dbReference>
<evidence type="ECO:0000313" key="2">
    <source>
        <dbReference type="Proteomes" id="UP000070544"/>
    </source>
</evidence>
<dbReference type="Proteomes" id="UP000070544">
    <property type="component" value="Unassembled WGS sequence"/>
</dbReference>
<keyword evidence="2" id="KW-1185">Reference proteome</keyword>
<accession>A0A139A2B9</accession>
<dbReference type="InterPro" id="IPR006722">
    <property type="entry name" value="Sedlin"/>
</dbReference>
<dbReference type="GO" id="GO:1990072">
    <property type="term" value="C:TRAPPIII protein complex"/>
    <property type="evidence" value="ECO:0007669"/>
    <property type="project" value="EnsemblFungi"/>
</dbReference>